<feature type="coiled-coil region" evidence="12">
    <location>
        <begin position="43"/>
        <end position="70"/>
    </location>
</feature>
<keyword evidence="3 11" id="KW-0597">Phosphoprotein</keyword>
<evidence type="ECO:0000313" key="18">
    <source>
        <dbReference type="Proteomes" id="UP000198951"/>
    </source>
</evidence>
<name>A0A1H4B1T6_9FLAO</name>
<evidence type="ECO:0000256" key="11">
    <source>
        <dbReference type="PROSITE-ProRule" id="PRU00169"/>
    </source>
</evidence>
<evidence type="ECO:0000256" key="13">
    <source>
        <dbReference type="SAM" id="MobiDB-lite"/>
    </source>
</evidence>
<feature type="domain" description="Histidine kinase" evidence="14">
    <location>
        <begin position="206"/>
        <end position="428"/>
    </location>
</feature>
<dbReference type="Gene3D" id="3.30.565.10">
    <property type="entry name" value="Histidine kinase-like ATPase, C-terminal domain"/>
    <property type="match status" value="1"/>
</dbReference>
<protein>
    <recommendedName>
        <fullName evidence="10">Sensory/regulatory protein RpfC</fullName>
        <ecNumber evidence="2">2.7.13.3</ecNumber>
    </recommendedName>
</protein>
<proteinExistence type="predicted"/>
<feature type="compositionally biased region" description="Basic and acidic residues" evidence="13">
    <location>
        <begin position="1"/>
        <end position="11"/>
    </location>
</feature>
<dbReference type="Proteomes" id="UP000198951">
    <property type="component" value="Unassembled WGS sequence"/>
</dbReference>
<evidence type="ECO:0000313" key="17">
    <source>
        <dbReference type="EMBL" id="SEA42155.1"/>
    </source>
</evidence>
<dbReference type="CDD" id="cd00130">
    <property type="entry name" value="PAS"/>
    <property type="match status" value="1"/>
</dbReference>
<dbReference type="SMART" id="SM00448">
    <property type="entry name" value="REC"/>
    <property type="match status" value="1"/>
</dbReference>
<dbReference type="PANTHER" id="PTHR45339">
    <property type="entry name" value="HYBRID SIGNAL TRANSDUCTION HISTIDINE KINASE J"/>
    <property type="match status" value="1"/>
</dbReference>
<dbReference type="FunFam" id="1.10.287.130:FF:000002">
    <property type="entry name" value="Two-component osmosensing histidine kinase"/>
    <property type="match status" value="1"/>
</dbReference>
<dbReference type="STRING" id="150146.SAMN05443667_104152"/>
<evidence type="ECO:0000256" key="2">
    <source>
        <dbReference type="ARBA" id="ARBA00012438"/>
    </source>
</evidence>
<dbReference type="InterPro" id="IPR004358">
    <property type="entry name" value="Sig_transdc_His_kin-like_C"/>
</dbReference>
<keyword evidence="5" id="KW-0547">Nucleotide-binding</keyword>
<evidence type="ECO:0000256" key="3">
    <source>
        <dbReference type="ARBA" id="ARBA00022553"/>
    </source>
</evidence>
<evidence type="ECO:0000259" key="16">
    <source>
        <dbReference type="PROSITE" id="PS50112"/>
    </source>
</evidence>
<dbReference type="CDD" id="cd00082">
    <property type="entry name" value="HisKA"/>
    <property type="match status" value="1"/>
</dbReference>
<dbReference type="PANTHER" id="PTHR45339:SF1">
    <property type="entry name" value="HYBRID SIGNAL TRANSDUCTION HISTIDINE KINASE J"/>
    <property type="match status" value="1"/>
</dbReference>
<dbReference type="OrthoDB" id="9811889at2"/>
<dbReference type="AlphaFoldDB" id="A0A1H4B1T6"/>
<keyword evidence="8" id="KW-0902">Two-component regulatory system</keyword>
<dbReference type="EC" id="2.7.13.3" evidence="2"/>
<dbReference type="InterPro" id="IPR036890">
    <property type="entry name" value="HATPase_C_sf"/>
</dbReference>
<dbReference type="PROSITE" id="PS50110">
    <property type="entry name" value="RESPONSE_REGULATORY"/>
    <property type="match status" value="1"/>
</dbReference>
<dbReference type="EMBL" id="FNRD01000004">
    <property type="protein sequence ID" value="SEA42155.1"/>
    <property type="molecule type" value="Genomic_DNA"/>
</dbReference>
<dbReference type="SMART" id="SM00388">
    <property type="entry name" value="HisKA"/>
    <property type="match status" value="1"/>
</dbReference>
<dbReference type="SUPFAM" id="SSF52172">
    <property type="entry name" value="CheY-like"/>
    <property type="match status" value="1"/>
</dbReference>
<dbReference type="InterPro" id="IPR000014">
    <property type="entry name" value="PAS"/>
</dbReference>
<accession>A0A1H4B1T6</accession>
<evidence type="ECO:0000256" key="10">
    <source>
        <dbReference type="ARBA" id="ARBA00068150"/>
    </source>
</evidence>
<dbReference type="GO" id="GO:0000155">
    <property type="term" value="F:phosphorelay sensor kinase activity"/>
    <property type="evidence" value="ECO:0007669"/>
    <property type="project" value="InterPro"/>
</dbReference>
<reference evidence="18" key="1">
    <citation type="submission" date="2016-10" db="EMBL/GenBank/DDBJ databases">
        <authorList>
            <person name="Varghese N."/>
            <person name="Submissions S."/>
        </authorList>
    </citation>
    <scope>NUCLEOTIDE SEQUENCE [LARGE SCALE GENOMIC DNA]</scope>
    <source>
        <strain evidence="18">DSM 22376</strain>
    </source>
</reference>
<dbReference type="Gene3D" id="1.10.287.130">
    <property type="match status" value="1"/>
</dbReference>
<dbReference type="CDD" id="cd16922">
    <property type="entry name" value="HATPase_EvgS-ArcB-TorS-like"/>
    <property type="match status" value="1"/>
</dbReference>
<dbReference type="GO" id="GO:0005524">
    <property type="term" value="F:ATP binding"/>
    <property type="evidence" value="ECO:0007669"/>
    <property type="project" value="UniProtKB-KW"/>
</dbReference>
<dbReference type="InterPro" id="IPR036097">
    <property type="entry name" value="HisK_dim/P_sf"/>
</dbReference>
<dbReference type="PROSITE" id="PS50109">
    <property type="entry name" value="HIS_KIN"/>
    <property type="match status" value="1"/>
</dbReference>
<dbReference type="PRINTS" id="PR00344">
    <property type="entry name" value="BCTRLSENSOR"/>
</dbReference>
<dbReference type="InterPro" id="IPR003661">
    <property type="entry name" value="HisK_dim/P_dom"/>
</dbReference>
<keyword evidence="4" id="KW-0808">Transferase</keyword>
<evidence type="ECO:0000256" key="9">
    <source>
        <dbReference type="ARBA" id="ARBA00064003"/>
    </source>
</evidence>
<dbReference type="Gene3D" id="3.40.50.2300">
    <property type="match status" value="1"/>
</dbReference>
<dbReference type="RefSeq" id="WP_091087211.1">
    <property type="nucleotide sequence ID" value="NZ_FNRD01000004.1"/>
</dbReference>
<dbReference type="SUPFAM" id="SSF47384">
    <property type="entry name" value="Homodimeric domain of signal transducing histidine kinase"/>
    <property type="match status" value="1"/>
</dbReference>
<dbReference type="InterPro" id="IPR011006">
    <property type="entry name" value="CheY-like_superfamily"/>
</dbReference>
<dbReference type="PROSITE" id="PS50112">
    <property type="entry name" value="PAS"/>
    <property type="match status" value="1"/>
</dbReference>
<dbReference type="Gene3D" id="3.30.450.20">
    <property type="entry name" value="PAS domain"/>
    <property type="match status" value="1"/>
</dbReference>
<dbReference type="SUPFAM" id="SSF55785">
    <property type="entry name" value="PYP-like sensor domain (PAS domain)"/>
    <property type="match status" value="1"/>
</dbReference>
<dbReference type="SUPFAM" id="SSF55874">
    <property type="entry name" value="ATPase domain of HSP90 chaperone/DNA topoisomerase II/histidine kinase"/>
    <property type="match status" value="1"/>
</dbReference>
<dbReference type="InterPro" id="IPR001789">
    <property type="entry name" value="Sig_transdc_resp-reg_receiver"/>
</dbReference>
<dbReference type="InterPro" id="IPR003594">
    <property type="entry name" value="HATPase_dom"/>
</dbReference>
<dbReference type="InterPro" id="IPR005467">
    <property type="entry name" value="His_kinase_dom"/>
</dbReference>
<evidence type="ECO:0000259" key="14">
    <source>
        <dbReference type="PROSITE" id="PS50109"/>
    </source>
</evidence>
<feature type="modified residue" description="4-aspartylphosphate" evidence="11">
    <location>
        <position position="508"/>
    </location>
</feature>
<dbReference type="Pfam" id="PF02518">
    <property type="entry name" value="HATPase_c"/>
    <property type="match status" value="1"/>
</dbReference>
<dbReference type="SMART" id="SM00387">
    <property type="entry name" value="HATPase_c"/>
    <property type="match status" value="1"/>
</dbReference>
<evidence type="ECO:0000256" key="7">
    <source>
        <dbReference type="ARBA" id="ARBA00022840"/>
    </source>
</evidence>
<evidence type="ECO:0000256" key="4">
    <source>
        <dbReference type="ARBA" id="ARBA00022679"/>
    </source>
</evidence>
<evidence type="ECO:0000256" key="8">
    <source>
        <dbReference type="ARBA" id="ARBA00023012"/>
    </source>
</evidence>
<feature type="domain" description="PAS" evidence="16">
    <location>
        <begin position="67"/>
        <end position="137"/>
    </location>
</feature>
<evidence type="ECO:0000256" key="12">
    <source>
        <dbReference type="SAM" id="Coils"/>
    </source>
</evidence>
<keyword evidence="6 17" id="KW-0418">Kinase</keyword>
<evidence type="ECO:0000259" key="15">
    <source>
        <dbReference type="PROSITE" id="PS50110"/>
    </source>
</evidence>
<gene>
    <name evidence="17" type="ORF">SAMN05443667_104152</name>
</gene>
<dbReference type="FunFam" id="3.30.565.10:FF:000010">
    <property type="entry name" value="Sensor histidine kinase RcsC"/>
    <property type="match status" value="1"/>
</dbReference>
<dbReference type="Pfam" id="PF00072">
    <property type="entry name" value="Response_reg"/>
    <property type="match status" value="1"/>
</dbReference>
<keyword evidence="12" id="KW-0175">Coiled coil</keyword>
<dbReference type="Pfam" id="PF00512">
    <property type="entry name" value="HisKA"/>
    <property type="match status" value="1"/>
</dbReference>
<feature type="domain" description="Response regulatory" evidence="15">
    <location>
        <begin position="457"/>
        <end position="575"/>
    </location>
</feature>
<evidence type="ECO:0000256" key="6">
    <source>
        <dbReference type="ARBA" id="ARBA00022777"/>
    </source>
</evidence>
<dbReference type="CDD" id="cd17546">
    <property type="entry name" value="REC_hyHK_CKI1_RcsC-like"/>
    <property type="match status" value="1"/>
</dbReference>
<feature type="region of interest" description="Disordered" evidence="13">
    <location>
        <begin position="1"/>
        <end position="29"/>
    </location>
</feature>
<keyword evidence="7" id="KW-0067">ATP-binding</keyword>
<dbReference type="InterPro" id="IPR035965">
    <property type="entry name" value="PAS-like_dom_sf"/>
</dbReference>
<comment type="catalytic activity">
    <reaction evidence="1">
        <text>ATP + protein L-histidine = ADP + protein N-phospho-L-histidine.</text>
        <dbReference type="EC" id="2.7.13.3"/>
    </reaction>
</comment>
<keyword evidence="18" id="KW-1185">Reference proteome</keyword>
<sequence>MENDKDRRQEEINLSQKVEAKQRNGKSAGSLSDDEVIRLIHELEVHQIELEMQNEELLLAKNQADIATQKYTELYDFLPSGYFTLNTEGDITQLNLAGAELLGKNRFKLLNSRFGFFVSDDTKPIFNFFLEKIFEHSNKQSCEVAIINNEDKTVYVYMKGIVGDTGEQCHVSVINITERKLMEIELIKAKEEAEAASIAKTDFLANMSHEIRTPLNGIIGFTDLLMKSNLEKNHLEYMSTINESATILKHIVNDVLDFSKIEAGKLDLEIVKTDIYELTNQVVDLFKYQATIKKIDLVLNIDDNVCQYVKADAPRLKQILVNLLSNAVKFTDTGKISLNISETQLMSKDSCTINFSLKDTGIGIKESSNKKIFKAFIQEDNSTSRLYGGTGLGLSIANKLLALMDSKLRLKSKVGEGSDFFFAIKFKRINEKQSSESKVDSTIIDHSTSFEVLSNKKVLIVEDNKINMLLVRTLVKKIITNATIFEASDGNEAVLHFKKEEPDIILMDIQMPNKNGYEATKEIRLLPNGEQIAIIAITAGTMKEDKEKCFESGMNDYLPKPINLSDLEIVLHKWLTK</sequence>
<comment type="subunit">
    <text evidence="9">At low DSF concentrations, interacts with RpfF.</text>
</comment>
<evidence type="ECO:0000256" key="1">
    <source>
        <dbReference type="ARBA" id="ARBA00000085"/>
    </source>
</evidence>
<evidence type="ECO:0000256" key="5">
    <source>
        <dbReference type="ARBA" id="ARBA00022741"/>
    </source>
</evidence>
<organism evidence="17 18">
    <name type="scientific">Flavobacterium gillisiae</name>
    <dbReference type="NCBI Taxonomy" id="150146"/>
    <lineage>
        <taxon>Bacteria</taxon>
        <taxon>Pseudomonadati</taxon>
        <taxon>Bacteroidota</taxon>
        <taxon>Flavobacteriia</taxon>
        <taxon>Flavobacteriales</taxon>
        <taxon>Flavobacteriaceae</taxon>
        <taxon>Flavobacterium</taxon>
    </lineage>
</organism>
<dbReference type="Pfam" id="PF13426">
    <property type="entry name" value="PAS_9"/>
    <property type="match status" value="1"/>
</dbReference>